<evidence type="ECO:0000256" key="2">
    <source>
        <dbReference type="ARBA" id="ARBA00022722"/>
    </source>
</evidence>
<dbReference type="EC" id="3.1.-.-" evidence="6"/>
<evidence type="ECO:0000256" key="1">
    <source>
        <dbReference type="ARBA" id="ARBA00022490"/>
    </source>
</evidence>
<dbReference type="GO" id="GO:0005737">
    <property type="term" value="C:cytoplasm"/>
    <property type="evidence" value="ECO:0007669"/>
    <property type="project" value="UniProtKB-SubCell"/>
</dbReference>
<comment type="similarity">
    <text evidence="6">Belongs to the NucS endonuclease family.</text>
</comment>
<comment type="subcellular location">
    <subcellularLocation>
        <location evidence="6">Cytoplasm</location>
    </subcellularLocation>
</comment>
<dbReference type="PANTHER" id="PTHR38814:SF1">
    <property type="entry name" value="ENDONUCLEASE NUCS"/>
    <property type="match status" value="1"/>
</dbReference>
<keyword evidence="3 6" id="KW-0255">Endonuclease</keyword>
<name>A0A7C4FDQ6_9CREN</name>
<dbReference type="Gene3D" id="2.70.180.20">
    <property type="match status" value="1"/>
</dbReference>
<dbReference type="PANTHER" id="PTHR38814">
    <property type="entry name" value="ENDONUCLEASE NUCS"/>
    <property type="match status" value="1"/>
</dbReference>
<dbReference type="InterPro" id="IPR049173">
    <property type="entry name" value="NucS_N_sf"/>
</dbReference>
<dbReference type="EMBL" id="DTFF01000014">
    <property type="protein sequence ID" value="HGI87125.1"/>
    <property type="molecule type" value="Genomic_DNA"/>
</dbReference>
<dbReference type="GO" id="GO:0003677">
    <property type="term" value="F:DNA binding"/>
    <property type="evidence" value="ECO:0007669"/>
    <property type="project" value="UniProtKB-KW"/>
</dbReference>
<evidence type="ECO:0000256" key="5">
    <source>
        <dbReference type="ARBA" id="ARBA00023125"/>
    </source>
</evidence>
<keyword evidence="4 6" id="KW-0378">Hydrolase</keyword>
<feature type="domain" description="Endonuclease NucS C-terminal" evidence="7">
    <location>
        <begin position="132"/>
        <end position="235"/>
    </location>
</feature>
<keyword evidence="2 6" id="KW-0540">Nuclease</keyword>
<comment type="function">
    <text evidence="6">Cleaves both 3' and 5' ssDNA extremities of branched DNA structures.</text>
</comment>
<dbReference type="HAMAP" id="MF_00722">
    <property type="entry name" value="NucS"/>
    <property type="match status" value="1"/>
</dbReference>
<dbReference type="Gene3D" id="3.40.1350.10">
    <property type="match status" value="1"/>
</dbReference>
<accession>A0A7C4FDQ6</accession>
<evidence type="ECO:0000259" key="8">
    <source>
        <dbReference type="Pfam" id="PF21003"/>
    </source>
</evidence>
<evidence type="ECO:0000256" key="3">
    <source>
        <dbReference type="ARBA" id="ARBA00022759"/>
    </source>
</evidence>
<sequence>MQLNGCIKVDVNSSCSDIVARLNELKGKYVIIVAGDMSIEYVGRASSYAPEGLRVLIAKPDGSLLIHESHKVEPLNWQPPKSLIRYECKNDNLFINSRRLQPIEELLVEFSKLYFIWACKLATTQLVVIGREADVVKAITLNVDALEKGARVIGTDISTPYGKVDVLLKKEDGTLIVVEVKNEKAGIAAVLQLKRYVEFYREKGFTTIGVLVAPSITEEAFAHIMKENMRFVELKKIFSATSLRQAPALDKYIK</sequence>
<gene>
    <name evidence="6" type="primary">nucS</name>
    <name evidence="9" type="ORF">ENV14_01825</name>
</gene>
<proteinExistence type="inferred from homology"/>
<dbReference type="InterPro" id="IPR002793">
    <property type="entry name" value="Endonuclease_NucS"/>
</dbReference>
<keyword evidence="5 6" id="KW-0238">DNA-binding</keyword>
<dbReference type="AlphaFoldDB" id="A0A7C4FDQ6"/>
<evidence type="ECO:0000256" key="4">
    <source>
        <dbReference type="ARBA" id="ARBA00022801"/>
    </source>
</evidence>
<evidence type="ECO:0000256" key="6">
    <source>
        <dbReference type="HAMAP-Rule" id="MF_00722"/>
    </source>
</evidence>
<reference evidence="9" key="1">
    <citation type="journal article" date="2020" name="mSystems">
        <title>Genome- and Community-Level Interaction Insights into Carbon Utilization and Element Cycling Functions of Hydrothermarchaeota in Hydrothermal Sediment.</title>
        <authorList>
            <person name="Zhou Z."/>
            <person name="Liu Y."/>
            <person name="Xu W."/>
            <person name="Pan J."/>
            <person name="Luo Z.H."/>
            <person name="Li M."/>
        </authorList>
    </citation>
    <scope>NUCLEOTIDE SEQUENCE [LARGE SCALE GENOMIC DNA]</scope>
    <source>
        <strain evidence="9">SpSt-732</strain>
    </source>
</reference>
<organism evidence="9">
    <name type="scientific">Ignisphaera aggregans</name>
    <dbReference type="NCBI Taxonomy" id="334771"/>
    <lineage>
        <taxon>Archaea</taxon>
        <taxon>Thermoproteota</taxon>
        <taxon>Thermoprotei</taxon>
        <taxon>Desulfurococcales</taxon>
        <taxon>Desulfurococcaceae</taxon>
        <taxon>Ignisphaera</taxon>
    </lineage>
</organism>
<dbReference type="Pfam" id="PF21003">
    <property type="entry name" value="NucS_N"/>
    <property type="match status" value="1"/>
</dbReference>
<comment type="caution">
    <text evidence="9">The sequence shown here is derived from an EMBL/GenBank/DDBJ whole genome shotgun (WGS) entry which is preliminary data.</text>
</comment>
<protein>
    <recommendedName>
        <fullName evidence="6">Endonuclease NucS</fullName>
        <ecNumber evidence="6">3.1.-.-</ecNumber>
    </recommendedName>
</protein>
<evidence type="ECO:0000313" key="9">
    <source>
        <dbReference type="EMBL" id="HGI87125.1"/>
    </source>
</evidence>
<dbReference type="InterPro" id="IPR048301">
    <property type="entry name" value="NucS_C"/>
</dbReference>
<dbReference type="CDD" id="cd22341">
    <property type="entry name" value="NucS-like"/>
    <property type="match status" value="1"/>
</dbReference>
<evidence type="ECO:0000259" key="7">
    <source>
        <dbReference type="Pfam" id="PF01939"/>
    </source>
</evidence>
<feature type="domain" description="Endonuclease NucS N-terminal PH-like" evidence="8">
    <location>
        <begin position="29"/>
        <end position="116"/>
    </location>
</feature>
<dbReference type="GO" id="GO:0000014">
    <property type="term" value="F:single-stranded DNA endodeoxyribonuclease activity"/>
    <property type="evidence" value="ECO:0007669"/>
    <property type="project" value="UniProtKB-UniRule"/>
</dbReference>
<dbReference type="InterPro" id="IPR011856">
    <property type="entry name" value="tRNA_endonuc-like_dom_sf"/>
</dbReference>
<dbReference type="Pfam" id="PF01939">
    <property type="entry name" value="NucS_C"/>
    <property type="match status" value="1"/>
</dbReference>
<keyword evidence="1 6" id="KW-0963">Cytoplasm</keyword>
<dbReference type="InterPro" id="IPR048302">
    <property type="entry name" value="NucS_N"/>
</dbReference>